<reference evidence="4" key="1">
    <citation type="submission" date="2019-10" db="EMBL/GenBank/DDBJ databases">
        <authorList>
            <person name="Zhang R."/>
            <person name="Pan Y."/>
            <person name="Wang J."/>
            <person name="Ma R."/>
            <person name="Yu S."/>
        </authorList>
    </citation>
    <scope>NUCLEOTIDE SEQUENCE</scope>
    <source>
        <strain evidence="4">LA-IB0</strain>
        <tissue evidence="4">Leaf</tissue>
    </source>
</reference>
<keyword evidence="1" id="KW-0862">Zinc</keyword>
<keyword evidence="1" id="KW-0479">Metal-binding</keyword>
<dbReference type="CDD" id="cd00303">
    <property type="entry name" value="retropepsin_like"/>
    <property type="match status" value="1"/>
</dbReference>
<proteinExistence type="predicted"/>
<dbReference type="SUPFAM" id="SSF50630">
    <property type="entry name" value="Acid proteases"/>
    <property type="match status" value="1"/>
</dbReference>
<keyword evidence="1" id="KW-0863">Zinc-finger</keyword>
<dbReference type="GO" id="GO:0003676">
    <property type="term" value="F:nucleic acid binding"/>
    <property type="evidence" value="ECO:0007669"/>
    <property type="project" value="InterPro"/>
</dbReference>
<evidence type="ECO:0000313" key="4">
    <source>
        <dbReference type="EMBL" id="KAG8370167.1"/>
    </source>
</evidence>
<dbReference type="InterPro" id="IPR021109">
    <property type="entry name" value="Peptidase_aspartic_dom_sf"/>
</dbReference>
<evidence type="ECO:0000313" key="5">
    <source>
        <dbReference type="Proteomes" id="UP000826271"/>
    </source>
</evidence>
<accession>A0AAV6WP28</accession>
<dbReference type="EMBL" id="WHWC01000014">
    <property type="protein sequence ID" value="KAG8370167.1"/>
    <property type="molecule type" value="Genomic_DNA"/>
</dbReference>
<dbReference type="InterPro" id="IPR001969">
    <property type="entry name" value="Aspartic_peptidase_AS"/>
</dbReference>
<dbReference type="PROSITE" id="PS50158">
    <property type="entry name" value="ZF_CCHC"/>
    <property type="match status" value="1"/>
</dbReference>
<feature type="compositionally biased region" description="Basic and acidic residues" evidence="2">
    <location>
        <begin position="80"/>
        <end position="90"/>
    </location>
</feature>
<evidence type="ECO:0000259" key="3">
    <source>
        <dbReference type="PROSITE" id="PS50158"/>
    </source>
</evidence>
<dbReference type="Proteomes" id="UP000826271">
    <property type="component" value="Unassembled WGS sequence"/>
</dbReference>
<dbReference type="PROSITE" id="PS00141">
    <property type="entry name" value="ASP_PROTEASE"/>
    <property type="match status" value="1"/>
</dbReference>
<dbReference type="GO" id="GO:0004190">
    <property type="term" value="F:aspartic-type endopeptidase activity"/>
    <property type="evidence" value="ECO:0007669"/>
    <property type="project" value="InterPro"/>
</dbReference>
<keyword evidence="5" id="KW-1185">Reference proteome</keyword>
<gene>
    <name evidence="4" type="ORF">BUALT_Bualt14G0089100</name>
</gene>
<evidence type="ECO:0000256" key="1">
    <source>
        <dbReference type="PROSITE-ProRule" id="PRU00047"/>
    </source>
</evidence>
<dbReference type="Pfam" id="PF08284">
    <property type="entry name" value="RVP_2"/>
    <property type="match status" value="1"/>
</dbReference>
<evidence type="ECO:0000256" key="2">
    <source>
        <dbReference type="SAM" id="MobiDB-lite"/>
    </source>
</evidence>
<organism evidence="4 5">
    <name type="scientific">Buddleja alternifolia</name>
    <dbReference type="NCBI Taxonomy" id="168488"/>
    <lineage>
        <taxon>Eukaryota</taxon>
        <taxon>Viridiplantae</taxon>
        <taxon>Streptophyta</taxon>
        <taxon>Embryophyta</taxon>
        <taxon>Tracheophyta</taxon>
        <taxon>Spermatophyta</taxon>
        <taxon>Magnoliopsida</taxon>
        <taxon>eudicotyledons</taxon>
        <taxon>Gunneridae</taxon>
        <taxon>Pentapetalae</taxon>
        <taxon>asterids</taxon>
        <taxon>lamiids</taxon>
        <taxon>Lamiales</taxon>
        <taxon>Scrophulariaceae</taxon>
        <taxon>Buddlejeae</taxon>
        <taxon>Buddleja</taxon>
    </lineage>
</organism>
<dbReference type="Pfam" id="PF00098">
    <property type="entry name" value="zf-CCHC"/>
    <property type="match status" value="1"/>
</dbReference>
<dbReference type="PANTHER" id="PTHR15503:SF45">
    <property type="entry name" value="RNA-DIRECTED DNA POLYMERASE HOMOLOG"/>
    <property type="match status" value="1"/>
</dbReference>
<feature type="region of interest" description="Disordered" evidence="2">
    <location>
        <begin position="80"/>
        <end position="119"/>
    </location>
</feature>
<dbReference type="PANTHER" id="PTHR15503">
    <property type="entry name" value="LDOC1 RELATED"/>
    <property type="match status" value="1"/>
</dbReference>
<name>A0AAV6WP28_9LAMI</name>
<dbReference type="AlphaFoldDB" id="A0AAV6WP28"/>
<dbReference type="GO" id="GO:0006508">
    <property type="term" value="P:proteolysis"/>
    <property type="evidence" value="ECO:0007669"/>
    <property type="project" value="InterPro"/>
</dbReference>
<feature type="domain" description="CCHC-type" evidence="3">
    <location>
        <begin position="144"/>
        <end position="158"/>
    </location>
</feature>
<sequence>MAEFDSITQLPDMSVLEYSAKFHSLGKYSPTIMGDLQLKMHKFTKGLKSRIQSTLAVFEARNFDELLGASIRAEANIKRRDEENKLKRPETGMNLGQGSRMTTNAPQGNKRPQQQRPNQGIQSKECEHCHRVHNGECRWKTGACFRCGQVGHKVTECKVPENELTKVFMPRTNGARQNGNARVYSMTEQEADNAEDVVTGTLLINNLPAFVLFDSGATHSFLSTSFTKLMNREAEHLEEPYRVSTPGNKVLIIYKDYSIEIKKRKT</sequence>
<dbReference type="InterPro" id="IPR032567">
    <property type="entry name" value="RTL1-rel"/>
</dbReference>
<comment type="caution">
    <text evidence="4">The sequence shown here is derived from an EMBL/GenBank/DDBJ whole genome shotgun (WGS) entry which is preliminary data.</text>
</comment>
<dbReference type="GO" id="GO:0008270">
    <property type="term" value="F:zinc ion binding"/>
    <property type="evidence" value="ECO:0007669"/>
    <property type="project" value="UniProtKB-KW"/>
</dbReference>
<protein>
    <recommendedName>
        <fullName evidence="3">CCHC-type domain-containing protein</fullName>
    </recommendedName>
</protein>
<dbReference type="InterPro" id="IPR001878">
    <property type="entry name" value="Znf_CCHC"/>
</dbReference>
<feature type="compositionally biased region" description="Polar residues" evidence="2">
    <location>
        <begin position="94"/>
        <end position="119"/>
    </location>
</feature>
<dbReference type="SMART" id="SM00343">
    <property type="entry name" value="ZnF_C2HC"/>
    <property type="match status" value="1"/>
</dbReference>